<comment type="caution">
    <text evidence="1">The sequence shown here is derived from an EMBL/GenBank/DDBJ whole genome shotgun (WGS) entry which is preliminary data.</text>
</comment>
<gene>
    <name evidence="1" type="ORF">HDF09_002215</name>
</gene>
<name>A0A7W8MR81_9BACT</name>
<keyword evidence="2" id="KW-1185">Reference proteome</keyword>
<organism evidence="1 2">
    <name type="scientific">Tunturiibacter empetritectus</name>
    <dbReference type="NCBI Taxonomy" id="3069691"/>
    <lineage>
        <taxon>Bacteria</taxon>
        <taxon>Pseudomonadati</taxon>
        <taxon>Acidobacteriota</taxon>
        <taxon>Terriglobia</taxon>
        <taxon>Terriglobales</taxon>
        <taxon>Acidobacteriaceae</taxon>
        <taxon>Tunturiibacter</taxon>
    </lineage>
</organism>
<dbReference type="EMBL" id="JACHDY010000002">
    <property type="protein sequence ID" value="MBB5317546.1"/>
    <property type="molecule type" value="Genomic_DNA"/>
</dbReference>
<proteinExistence type="predicted"/>
<evidence type="ECO:0000313" key="2">
    <source>
        <dbReference type="Proteomes" id="UP000568106"/>
    </source>
</evidence>
<protein>
    <submittedName>
        <fullName evidence="1">Uncharacterized protein</fullName>
    </submittedName>
</protein>
<sequence>MGDIKKQTRIGSRSAKAATVAANAAKLAAETAFTVQLPTLFLARCEVRQIPFKDEFEWLLNPLVSTAIHNYGQTPAFIVSWSVRITYKDVFVGAAAEAPLNKVIKPNTEVWLPNVTPENFVITSEIAEEISTGKGWYTVDGIVEYDNLFGKRETFKFFRGIMLRNGKIALTES</sequence>
<reference evidence="1" key="1">
    <citation type="submission" date="2020-08" db="EMBL/GenBank/DDBJ databases">
        <title>Genomic Encyclopedia of Type Strains, Phase IV (KMG-V): Genome sequencing to study the core and pangenomes of soil and plant-associated prokaryotes.</title>
        <authorList>
            <person name="Whitman W."/>
        </authorList>
    </citation>
    <scope>NUCLEOTIDE SEQUENCE [LARGE SCALE GENOMIC DNA]</scope>
    <source>
        <strain evidence="1">M8UP27</strain>
    </source>
</reference>
<dbReference type="Proteomes" id="UP000568106">
    <property type="component" value="Unassembled WGS sequence"/>
</dbReference>
<evidence type="ECO:0000313" key="1">
    <source>
        <dbReference type="EMBL" id="MBB5317546.1"/>
    </source>
</evidence>
<accession>A0A7W8MR81</accession>
<dbReference type="AlphaFoldDB" id="A0A7W8MR81"/>